<dbReference type="GO" id="GO:0001733">
    <property type="term" value="F:galactosylceramide sulfotransferase activity"/>
    <property type="evidence" value="ECO:0007669"/>
    <property type="project" value="InterPro"/>
</dbReference>
<proteinExistence type="inferred from homology"/>
<accession>A0A444URP2</accession>
<dbReference type="InterPro" id="IPR027417">
    <property type="entry name" value="P-loop_NTPase"/>
</dbReference>
<evidence type="ECO:0000256" key="1">
    <source>
        <dbReference type="ARBA" id="ARBA00004323"/>
    </source>
</evidence>
<reference evidence="11 12" key="1">
    <citation type="submission" date="2019-01" db="EMBL/GenBank/DDBJ databases">
        <title>Draft Genome and Complete Hox-Cluster Characterization of the Sterlet Sturgeon (Acipenser ruthenus).</title>
        <authorList>
            <person name="Wei Q."/>
        </authorList>
    </citation>
    <scope>NUCLEOTIDE SEQUENCE [LARGE SCALE GENOMIC DNA]</scope>
    <source>
        <strain evidence="11">WHYD16114868_AA</strain>
        <tissue evidence="11">Blood</tissue>
    </source>
</reference>
<dbReference type="AlphaFoldDB" id="A0A444URP2"/>
<evidence type="ECO:0000256" key="9">
    <source>
        <dbReference type="ARBA" id="ARBA00023180"/>
    </source>
</evidence>
<protein>
    <submittedName>
        <fullName evidence="11">Galactose-3-O-sulfotransferase 2</fullName>
    </submittedName>
</protein>
<feature type="compositionally biased region" description="Basic and acidic residues" evidence="10">
    <location>
        <begin position="332"/>
        <end position="346"/>
    </location>
</feature>
<keyword evidence="5" id="KW-0735">Signal-anchor</keyword>
<keyword evidence="4" id="KW-0812">Transmembrane</keyword>
<comment type="subcellular location">
    <subcellularLocation>
        <location evidence="1">Golgi apparatus membrane</location>
        <topology evidence="1">Single-pass type II membrane protein</topology>
    </subcellularLocation>
</comment>
<evidence type="ECO:0000256" key="10">
    <source>
        <dbReference type="SAM" id="MobiDB-lite"/>
    </source>
</evidence>
<dbReference type="EMBL" id="SCEB01012300">
    <property type="protein sequence ID" value="RXM90842.1"/>
    <property type="molecule type" value="Genomic_DNA"/>
</dbReference>
<evidence type="ECO:0000256" key="5">
    <source>
        <dbReference type="ARBA" id="ARBA00022968"/>
    </source>
</evidence>
<dbReference type="GO" id="GO:0009247">
    <property type="term" value="P:glycolipid biosynthetic process"/>
    <property type="evidence" value="ECO:0007669"/>
    <property type="project" value="InterPro"/>
</dbReference>
<evidence type="ECO:0000256" key="2">
    <source>
        <dbReference type="ARBA" id="ARBA00008124"/>
    </source>
</evidence>
<keyword evidence="6" id="KW-1133">Transmembrane helix</keyword>
<evidence type="ECO:0000256" key="8">
    <source>
        <dbReference type="ARBA" id="ARBA00023136"/>
    </source>
</evidence>
<feature type="compositionally biased region" description="Basic and acidic residues" evidence="10">
    <location>
        <begin position="356"/>
        <end position="374"/>
    </location>
</feature>
<keyword evidence="12" id="KW-1185">Reference proteome</keyword>
<keyword evidence="7" id="KW-0333">Golgi apparatus</keyword>
<evidence type="ECO:0000313" key="11">
    <source>
        <dbReference type="EMBL" id="RXM90842.1"/>
    </source>
</evidence>
<evidence type="ECO:0000256" key="7">
    <source>
        <dbReference type="ARBA" id="ARBA00023034"/>
    </source>
</evidence>
<organism evidence="11 12">
    <name type="scientific">Acipenser ruthenus</name>
    <name type="common">Sterlet sturgeon</name>
    <dbReference type="NCBI Taxonomy" id="7906"/>
    <lineage>
        <taxon>Eukaryota</taxon>
        <taxon>Metazoa</taxon>
        <taxon>Chordata</taxon>
        <taxon>Craniata</taxon>
        <taxon>Vertebrata</taxon>
        <taxon>Euteleostomi</taxon>
        <taxon>Actinopterygii</taxon>
        <taxon>Chondrostei</taxon>
        <taxon>Acipenseriformes</taxon>
        <taxon>Acipenseridae</taxon>
        <taxon>Acipenser</taxon>
    </lineage>
</organism>
<dbReference type="Proteomes" id="UP000289886">
    <property type="component" value="Unassembled WGS sequence"/>
</dbReference>
<dbReference type="InterPro" id="IPR009729">
    <property type="entry name" value="Gal-3-0_sulfotransfrase"/>
</dbReference>
<sequence length="383" mass="44160">MFLKTHKTASSTLLNVLYRFGDTRNLSFALPVGYQLGYPEQFHARYVKGYRNCSSQVFNIMCNHLRFYQPEVQKVMPVDTFYFSILRDPASLAESAFSYYKSSCPAFQGSRAIDDFIADPRRYYQPRLHNNHYARNLLWFDFGLEGHGGEFSLPVARRGVASVERSFHLVLLAEHFDESLVLLRHALCWALDDVVSFPLNSRDGETKARLSPFQWRRLREWNALDWFLYSSFNRTFWDRVEAFGRDRMARELEELRERRRELQGLCLSQGGIPVEGRKIPDRELQPFQYGQAKIMGYMLHPGLDNSTRETCLRMIIPELQYKDLLDAKQFPKRDVGGRGAGEEQRGGSHPGTGREVGGRGTRETMGKGEADSERNATLTGQAR</sequence>
<keyword evidence="8" id="KW-0472">Membrane</keyword>
<keyword evidence="3 11" id="KW-0808">Transferase</keyword>
<evidence type="ECO:0000313" key="12">
    <source>
        <dbReference type="Proteomes" id="UP000289886"/>
    </source>
</evidence>
<comment type="similarity">
    <text evidence="2">Belongs to the galactose-3-O-sulfotransferase family.</text>
</comment>
<dbReference type="Pfam" id="PF06990">
    <property type="entry name" value="Gal-3-0_sulfotr"/>
    <property type="match status" value="1"/>
</dbReference>
<comment type="caution">
    <text evidence="11">The sequence shown here is derived from an EMBL/GenBank/DDBJ whole genome shotgun (WGS) entry which is preliminary data.</text>
</comment>
<dbReference type="PANTHER" id="PTHR14647">
    <property type="entry name" value="GALACTOSE-3-O-SULFOTRANSFERASE"/>
    <property type="match status" value="1"/>
</dbReference>
<gene>
    <name evidence="11" type="ORF">EOD39_21793</name>
</gene>
<name>A0A444URP2_ACIRT</name>
<evidence type="ECO:0000256" key="6">
    <source>
        <dbReference type="ARBA" id="ARBA00022989"/>
    </source>
</evidence>
<dbReference type="GO" id="GO:0000139">
    <property type="term" value="C:Golgi membrane"/>
    <property type="evidence" value="ECO:0007669"/>
    <property type="project" value="UniProtKB-SubCell"/>
</dbReference>
<evidence type="ECO:0000256" key="3">
    <source>
        <dbReference type="ARBA" id="ARBA00022679"/>
    </source>
</evidence>
<dbReference type="PANTHER" id="PTHR14647:SF57">
    <property type="entry name" value="GALACTOSE-3-O-SULFOTRANSFERASE 4"/>
    <property type="match status" value="1"/>
</dbReference>
<dbReference type="Gene3D" id="3.40.50.300">
    <property type="entry name" value="P-loop containing nucleotide triphosphate hydrolases"/>
    <property type="match status" value="1"/>
</dbReference>
<keyword evidence="9" id="KW-0325">Glycoprotein</keyword>
<evidence type="ECO:0000256" key="4">
    <source>
        <dbReference type="ARBA" id="ARBA00022692"/>
    </source>
</evidence>
<feature type="region of interest" description="Disordered" evidence="10">
    <location>
        <begin position="332"/>
        <end position="383"/>
    </location>
</feature>